<dbReference type="GO" id="GO:0016226">
    <property type="term" value="P:iron-sulfur cluster assembly"/>
    <property type="evidence" value="ECO:0007669"/>
    <property type="project" value="InterPro"/>
</dbReference>
<dbReference type="InterPro" id="IPR037284">
    <property type="entry name" value="SUF_FeS_clus_asmbl_SufBD_sf"/>
</dbReference>
<dbReference type="InterPro" id="IPR000825">
    <property type="entry name" value="SUF_FeS_clus_asmbl_SufBD_core"/>
</dbReference>
<keyword evidence="3" id="KW-1185">Reference proteome</keyword>
<organism evidence="2 3">
    <name type="scientific">Hallerella succinigenes</name>
    <dbReference type="NCBI Taxonomy" id="1896222"/>
    <lineage>
        <taxon>Bacteria</taxon>
        <taxon>Pseudomonadati</taxon>
        <taxon>Fibrobacterota</taxon>
        <taxon>Fibrobacteria</taxon>
        <taxon>Fibrobacterales</taxon>
        <taxon>Fibrobacteraceae</taxon>
        <taxon>Hallerella</taxon>
    </lineage>
</organism>
<sequence length="356" mass="39885">MQKEALERIRELGLPGRKVEDWYKFPTSNLAAYKSLEFISNKELPVEIDNASNVERLSENNLHTADFGIEKETDFSALLPLALGAKSFVKVIADGASENGILKAHDEYSHTVFRIGKGAKVSLEILENKIERELSAERIDLFVDEDAELELFSTEVGHKQELKFRTIRIHQKKGSKVHILDLNRSDALRRTSVEDYLEGEAADFGFRALNILHGTSAEHDFVRVFHHAAQCSSRQFIRNLLFDETAIHYDGGVVAGEGCSGTDSSELINTMLLSDDASVHVKPTLKIFHDDVACSHGNTVGTLEEEPLYYLQSRGIDRKHAEELLIGAFAKDLIAEHPFEPGKQRLFKVLSEVLAK</sequence>
<dbReference type="EMBL" id="PGEX01000001">
    <property type="protein sequence ID" value="PJJ42344.1"/>
    <property type="molecule type" value="Genomic_DNA"/>
</dbReference>
<gene>
    <name evidence="2" type="ORF">BGX16_2369</name>
</gene>
<dbReference type="Proteomes" id="UP000231134">
    <property type="component" value="Unassembled WGS sequence"/>
</dbReference>
<dbReference type="PANTHER" id="PTHR43575">
    <property type="entry name" value="PROTEIN ABCI7, CHLOROPLASTIC"/>
    <property type="match status" value="1"/>
</dbReference>
<evidence type="ECO:0000313" key="2">
    <source>
        <dbReference type="EMBL" id="PJJ42344.1"/>
    </source>
</evidence>
<dbReference type="RefSeq" id="WP_100426204.1">
    <property type="nucleotide sequence ID" value="NZ_PGEX01000001.1"/>
</dbReference>
<dbReference type="PANTHER" id="PTHR43575:SF1">
    <property type="entry name" value="PROTEIN ABCI7, CHLOROPLASTIC"/>
    <property type="match status" value="1"/>
</dbReference>
<name>A0A2M9A9I2_9BACT</name>
<dbReference type="Pfam" id="PF01458">
    <property type="entry name" value="SUFBD_core"/>
    <property type="match status" value="1"/>
</dbReference>
<dbReference type="AlphaFoldDB" id="A0A2M9A9I2"/>
<protein>
    <submittedName>
        <fullName evidence="2">Fe-S cluster assembly protein SufD</fullName>
    </submittedName>
</protein>
<dbReference type="OrthoDB" id="9768262at2"/>
<evidence type="ECO:0000259" key="1">
    <source>
        <dbReference type="Pfam" id="PF01458"/>
    </source>
</evidence>
<feature type="domain" description="SUF system FeS cluster assembly SufBD core" evidence="1">
    <location>
        <begin position="107"/>
        <end position="329"/>
    </location>
</feature>
<dbReference type="SUPFAM" id="SSF101960">
    <property type="entry name" value="Stabilizer of iron transporter SufD"/>
    <property type="match status" value="1"/>
</dbReference>
<evidence type="ECO:0000313" key="3">
    <source>
        <dbReference type="Proteomes" id="UP000231134"/>
    </source>
</evidence>
<dbReference type="InterPro" id="IPR055346">
    <property type="entry name" value="Fe-S_cluster_assembly_SufBD"/>
</dbReference>
<reference evidence="2 3" key="1">
    <citation type="submission" date="2017-11" db="EMBL/GenBank/DDBJ databases">
        <title>Animal gut microbial communities from fecal samples from Wisconsin, USA.</title>
        <authorList>
            <person name="Neumann A."/>
        </authorList>
    </citation>
    <scope>NUCLEOTIDE SEQUENCE [LARGE SCALE GENOMIC DNA]</scope>
    <source>
        <strain evidence="2 3">UWS3</strain>
    </source>
</reference>
<comment type="caution">
    <text evidence="2">The sequence shown here is derived from an EMBL/GenBank/DDBJ whole genome shotgun (WGS) entry which is preliminary data.</text>
</comment>
<accession>A0A2M9A9I2</accession>
<proteinExistence type="predicted"/>